<dbReference type="GO" id="GO:0005829">
    <property type="term" value="C:cytosol"/>
    <property type="evidence" value="ECO:0007669"/>
    <property type="project" value="TreeGrafter"/>
</dbReference>
<dbReference type="AlphaFoldDB" id="C6I0G4"/>
<reference evidence="3 4" key="1">
    <citation type="journal article" date="2009" name="Appl. Environ. Microbiol.">
        <title>Community genomic and proteomic analyses of chemoautotrophic iron-oxidizing "Leptospirillum rubarum" (Group II) and "Leptospirillum ferrodiazotrophum" (Group III) bacteria in acid mine drainage biofilms.</title>
        <authorList>
            <person name="Goltsman D.S."/>
            <person name="Denef V.J."/>
            <person name="Singer S.W."/>
            <person name="VerBerkmoes N.C."/>
            <person name="Lefsrud M."/>
            <person name="Mueller R.S."/>
            <person name="Dick G.J."/>
            <person name="Sun C.L."/>
            <person name="Wheeler K.E."/>
            <person name="Zemla A."/>
            <person name="Baker B.J."/>
            <person name="Hauser L."/>
            <person name="Land M."/>
            <person name="Shah M.B."/>
            <person name="Thelen M.P."/>
            <person name="Hettich R.L."/>
            <person name="Banfield J.F."/>
        </authorList>
    </citation>
    <scope>NUCLEOTIDE SEQUENCE [LARGE SCALE GENOMIC DNA]</scope>
</reference>
<protein>
    <submittedName>
        <fullName evidence="3">Putative heptosyltransferase family protein</fullName>
    </submittedName>
</protein>
<keyword evidence="1" id="KW-0328">Glycosyltransferase</keyword>
<dbReference type="Pfam" id="PF01075">
    <property type="entry name" value="Glyco_transf_9"/>
    <property type="match status" value="1"/>
</dbReference>
<sequence>MKVLIVRTRYLGDTILLVPLIREIRQHDREARITVILNEGTTYPLERFPGVEILTLARGSATRRSASSLALLGEVRRFRPDLLLDLTVSDRSRWLTRLSRAGRTGAAGDPADLARGPWEVRVPVDLNRGPASVVAMHGALLSAMGLPISGIMEKAYFPDPLWRERAGGWIRERGLDTTPTLFLHPGGRHWFKRWPPDRFARLASLFIKERSGGVIVAGTGAERTLVESVLSGVRSDRIHPLVGAPVGLLDGLIRRATIFVGNDSGPLHMADAAHIPLVGLFGSTLPVVWGPVCSPKREVVYRQKECSPCHHTGCSLGPDNCLASLSVEEVALRMERLG</sequence>
<dbReference type="InterPro" id="IPR002201">
    <property type="entry name" value="Glyco_trans_9"/>
</dbReference>
<gene>
    <name evidence="3" type="ORF">UBAL3_95680057</name>
</gene>
<dbReference type="PANTHER" id="PTHR30160:SF1">
    <property type="entry name" value="LIPOPOLYSACCHARIDE 1,2-N-ACETYLGLUCOSAMINETRANSFERASE-RELATED"/>
    <property type="match status" value="1"/>
</dbReference>
<dbReference type="SUPFAM" id="SSF53756">
    <property type="entry name" value="UDP-Glycosyltransferase/glycogen phosphorylase"/>
    <property type="match status" value="1"/>
</dbReference>
<dbReference type="CDD" id="cd03789">
    <property type="entry name" value="GT9_LPS_heptosyltransferase"/>
    <property type="match status" value="1"/>
</dbReference>
<name>C6I0G4_9BACT</name>
<accession>C6I0G4</accession>
<dbReference type="Proteomes" id="UP000009374">
    <property type="component" value="Unassembled WGS sequence"/>
</dbReference>
<organism evidence="3 4">
    <name type="scientific">Leptospirillum ferrodiazotrophum</name>
    <dbReference type="NCBI Taxonomy" id="412449"/>
    <lineage>
        <taxon>Bacteria</taxon>
        <taxon>Pseudomonadati</taxon>
        <taxon>Nitrospirota</taxon>
        <taxon>Nitrospiria</taxon>
        <taxon>Nitrospirales</taxon>
        <taxon>Nitrospiraceae</taxon>
        <taxon>Leptospirillum</taxon>
    </lineage>
</organism>
<evidence type="ECO:0000313" key="4">
    <source>
        <dbReference type="Proteomes" id="UP000009374"/>
    </source>
</evidence>
<dbReference type="InterPro" id="IPR051199">
    <property type="entry name" value="LPS_LOS_Heptosyltrfase"/>
</dbReference>
<evidence type="ECO:0000256" key="2">
    <source>
        <dbReference type="ARBA" id="ARBA00022679"/>
    </source>
</evidence>
<dbReference type="PANTHER" id="PTHR30160">
    <property type="entry name" value="TETRAACYLDISACCHARIDE 4'-KINASE-RELATED"/>
    <property type="match status" value="1"/>
</dbReference>
<dbReference type="GO" id="GO:0009244">
    <property type="term" value="P:lipopolysaccharide core region biosynthetic process"/>
    <property type="evidence" value="ECO:0007669"/>
    <property type="project" value="TreeGrafter"/>
</dbReference>
<evidence type="ECO:0000313" key="3">
    <source>
        <dbReference type="EMBL" id="EES51619.1"/>
    </source>
</evidence>
<evidence type="ECO:0000256" key="1">
    <source>
        <dbReference type="ARBA" id="ARBA00022676"/>
    </source>
</evidence>
<dbReference type="GO" id="GO:0008713">
    <property type="term" value="F:ADP-heptose-lipopolysaccharide heptosyltransferase activity"/>
    <property type="evidence" value="ECO:0007669"/>
    <property type="project" value="TreeGrafter"/>
</dbReference>
<dbReference type="Gene3D" id="3.40.50.2000">
    <property type="entry name" value="Glycogen Phosphorylase B"/>
    <property type="match status" value="2"/>
</dbReference>
<dbReference type="EMBL" id="GG693887">
    <property type="protein sequence ID" value="EES51619.1"/>
    <property type="molecule type" value="Genomic_DNA"/>
</dbReference>
<keyword evidence="4" id="KW-1185">Reference proteome</keyword>
<proteinExistence type="predicted"/>
<keyword evidence="2 3" id="KW-0808">Transferase</keyword>